<reference evidence="1" key="1">
    <citation type="submission" date="2022-06" db="EMBL/GenBank/DDBJ databases">
        <authorList>
            <person name="Legras J.-L."/>
            <person name="Devillers H."/>
            <person name="Grondin C."/>
        </authorList>
    </citation>
    <scope>NUCLEOTIDE SEQUENCE</scope>
    <source>
        <strain evidence="1">CLIB 1444</strain>
    </source>
</reference>
<accession>A0ACA9Y1B4</accession>
<proteinExistence type="predicted"/>
<evidence type="ECO:0000313" key="2">
    <source>
        <dbReference type="Proteomes" id="UP001152531"/>
    </source>
</evidence>
<comment type="caution">
    <text evidence="1">The sequence shown here is derived from an EMBL/GenBank/DDBJ whole genome shotgun (WGS) entry which is preliminary data.</text>
</comment>
<gene>
    <name evidence="1" type="ORF">CLIB1444_01S13432</name>
</gene>
<dbReference type="Proteomes" id="UP001152531">
    <property type="component" value="Unassembled WGS sequence"/>
</dbReference>
<keyword evidence="2" id="KW-1185">Reference proteome</keyword>
<dbReference type="EMBL" id="CALSDN010000001">
    <property type="protein sequence ID" value="CAH6718738.1"/>
    <property type="molecule type" value="Genomic_DNA"/>
</dbReference>
<evidence type="ECO:0000313" key="1">
    <source>
        <dbReference type="EMBL" id="CAH6718738.1"/>
    </source>
</evidence>
<name>A0ACA9Y1B4_9ASCO</name>
<sequence>MLLLPFKIVSISLILWVFLTTIVPQATTKFNCIKLTNKYYPYDSISENSLNNSIIYYIISHPDDEVMFFSPSIIELSKPQYNNRLKLVCLSKGNSIEEMGPIRESELIKSAEILGFDVSDVSIFDFKDGMNESWSHVDIYKTLDSVVIDDSKDKVIITFDEFGVSNHPNHISTHFGVLKYCQQNNIKLFNLKSLNFLEKYSFTLLTNIELFINNCLKLVLSYLNFNINISFNNSSNSIKYYSDLNMLSLSYASMMFGHFSQMVWFRYGWLFLSRYLTYNNLIEVEI</sequence>
<protein>
    <submittedName>
        <fullName evidence="1">N-acetylglucosaminyl-phosphatidylinositol de-N-acetylase</fullName>
    </submittedName>
</protein>
<organism evidence="1 2">
    <name type="scientific">[Candida] jaroonii</name>
    <dbReference type="NCBI Taxonomy" id="467808"/>
    <lineage>
        <taxon>Eukaryota</taxon>
        <taxon>Fungi</taxon>
        <taxon>Dikarya</taxon>
        <taxon>Ascomycota</taxon>
        <taxon>Saccharomycotina</taxon>
        <taxon>Pichiomycetes</taxon>
        <taxon>Debaryomycetaceae</taxon>
        <taxon>Yamadazyma</taxon>
    </lineage>
</organism>